<evidence type="ECO:0000313" key="1">
    <source>
        <dbReference type="EMBL" id="KAK6957184.1"/>
    </source>
</evidence>
<name>A0AAX6MXF6_9PEZI</name>
<dbReference type="AlphaFoldDB" id="A0AAX6MXF6"/>
<dbReference type="EMBL" id="JBANMG010000002">
    <property type="protein sequence ID" value="KAK6957184.1"/>
    <property type="molecule type" value="Genomic_DNA"/>
</dbReference>
<proteinExistence type="predicted"/>
<protein>
    <submittedName>
        <fullName evidence="1">Uncharacterized protein</fullName>
    </submittedName>
</protein>
<evidence type="ECO:0000313" key="2">
    <source>
        <dbReference type="Proteomes" id="UP001369815"/>
    </source>
</evidence>
<dbReference type="Proteomes" id="UP001369815">
    <property type="component" value="Unassembled WGS sequence"/>
</dbReference>
<reference evidence="1 2" key="1">
    <citation type="journal article" date="2024" name="Front Chem Biol">
        <title>Unveiling the potential of Daldinia eschscholtzii MFLUCC 19-0629 through bioactivity and bioinformatics studies for enhanced sustainable agriculture production.</title>
        <authorList>
            <person name="Brooks S."/>
            <person name="Weaver J.A."/>
            <person name="Klomchit A."/>
            <person name="Alharthi S.A."/>
            <person name="Onlamun T."/>
            <person name="Nurani R."/>
            <person name="Vong T.K."/>
            <person name="Alberti F."/>
            <person name="Greco C."/>
        </authorList>
    </citation>
    <scope>NUCLEOTIDE SEQUENCE [LARGE SCALE GENOMIC DNA]</scope>
    <source>
        <strain evidence="1">MFLUCC 19-0629</strain>
    </source>
</reference>
<accession>A0AAX6MXF6</accession>
<sequence>MSATLYFDVSQYWDARAARQAELSQGEFVLSPFQLALREHLEAREEEWLSILTTVYESLPDDI</sequence>
<keyword evidence="2" id="KW-1185">Reference proteome</keyword>
<comment type="caution">
    <text evidence="1">The sequence shown here is derived from an EMBL/GenBank/DDBJ whole genome shotgun (WGS) entry which is preliminary data.</text>
</comment>
<gene>
    <name evidence="1" type="ORF">Daesc_002470</name>
</gene>
<organism evidence="1 2">
    <name type="scientific">Daldinia eschscholtzii</name>
    <dbReference type="NCBI Taxonomy" id="292717"/>
    <lineage>
        <taxon>Eukaryota</taxon>
        <taxon>Fungi</taxon>
        <taxon>Dikarya</taxon>
        <taxon>Ascomycota</taxon>
        <taxon>Pezizomycotina</taxon>
        <taxon>Sordariomycetes</taxon>
        <taxon>Xylariomycetidae</taxon>
        <taxon>Xylariales</taxon>
        <taxon>Hypoxylaceae</taxon>
        <taxon>Daldinia</taxon>
    </lineage>
</organism>